<dbReference type="SUPFAM" id="SSF161098">
    <property type="entry name" value="MetI-like"/>
    <property type="match status" value="1"/>
</dbReference>
<keyword evidence="5 7" id="KW-1133">Transmembrane helix</keyword>
<evidence type="ECO:0000256" key="1">
    <source>
        <dbReference type="ARBA" id="ARBA00004651"/>
    </source>
</evidence>
<comment type="caution">
    <text evidence="9">The sequence shown here is derived from an EMBL/GenBank/DDBJ whole genome shotgun (WGS) entry which is preliminary data.</text>
</comment>
<comment type="subcellular location">
    <subcellularLocation>
        <location evidence="1 7">Cell membrane</location>
        <topology evidence="1 7">Multi-pass membrane protein</topology>
    </subcellularLocation>
</comment>
<dbReference type="PROSITE" id="PS50928">
    <property type="entry name" value="ABC_TM1"/>
    <property type="match status" value="1"/>
</dbReference>
<evidence type="ECO:0000256" key="2">
    <source>
        <dbReference type="ARBA" id="ARBA00022448"/>
    </source>
</evidence>
<keyword evidence="4 7" id="KW-0812">Transmembrane</keyword>
<comment type="similarity">
    <text evidence="7">Belongs to the binding-protein-dependent transport system permease family.</text>
</comment>
<accession>A0A7C1FGP7</accession>
<feature type="transmembrane region" description="Helical" evidence="7">
    <location>
        <begin position="195"/>
        <end position="212"/>
    </location>
</feature>
<dbReference type="Pfam" id="PF19300">
    <property type="entry name" value="BPD_transp_1_N"/>
    <property type="match status" value="1"/>
</dbReference>
<feature type="transmembrane region" description="Helical" evidence="7">
    <location>
        <begin position="143"/>
        <end position="166"/>
    </location>
</feature>
<dbReference type="EMBL" id="DSMG01000122">
    <property type="protein sequence ID" value="HDX32317.1"/>
    <property type="molecule type" value="Genomic_DNA"/>
</dbReference>
<protein>
    <submittedName>
        <fullName evidence="9">ABC transporter permease</fullName>
    </submittedName>
</protein>
<feature type="transmembrane region" description="Helical" evidence="7">
    <location>
        <begin position="304"/>
        <end position="325"/>
    </location>
</feature>
<gene>
    <name evidence="9" type="ORF">ENQ20_12655</name>
</gene>
<dbReference type="GO" id="GO:0055085">
    <property type="term" value="P:transmembrane transport"/>
    <property type="evidence" value="ECO:0007669"/>
    <property type="project" value="InterPro"/>
</dbReference>
<keyword evidence="3" id="KW-1003">Cell membrane</keyword>
<dbReference type="CDD" id="cd06261">
    <property type="entry name" value="TM_PBP2"/>
    <property type="match status" value="1"/>
</dbReference>
<feature type="transmembrane region" description="Helical" evidence="7">
    <location>
        <begin position="12"/>
        <end position="31"/>
    </location>
</feature>
<sequence>MIGYILRRILSAIPLLIGISIVSFIIIQLPPGDFATTYEMMLMNQGNMSRQEAQAAADQYRALYGLDKPLHEQYFIWIKGIVTEGKFGYSFAYKKDVGELIWERLPRTLFLALSAHFISTFFGLLIGIYAATHKYSLGDNLAAVLAFVGTSVPRFFLALVLMYAMVIEWNYPYIGRYTSPQYAFAPMSWEKFVDVLRYTWPVILIAGIGGIARNMRVMRGNLLDNLNAQYVTTARAKGLRESAVIYKHAVPNALHPIIMYQGTVLPYMIQGELEAAIVLNIPTLAPMFYSSLAIQDIYVSGGFLMIYAILLVAGNLIADILLALVDPRIRLS</sequence>
<evidence type="ECO:0000313" key="9">
    <source>
        <dbReference type="EMBL" id="HDX32317.1"/>
    </source>
</evidence>
<feature type="transmembrane region" description="Helical" evidence="7">
    <location>
        <begin position="109"/>
        <end position="131"/>
    </location>
</feature>
<dbReference type="GO" id="GO:0005886">
    <property type="term" value="C:plasma membrane"/>
    <property type="evidence" value="ECO:0007669"/>
    <property type="project" value="UniProtKB-SubCell"/>
</dbReference>
<reference evidence="9" key="1">
    <citation type="journal article" date="2020" name="mSystems">
        <title>Genome- and Community-Level Interaction Insights into Carbon Utilization and Element Cycling Functions of Hydrothermarchaeota in Hydrothermal Sediment.</title>
        <authorList>
            <person name="Zhou Z."/>
            <person name="Liu Y."/>
            <person name="Xu W."/>
            <person name="Pan J."/>
            <person name="Luo Z.H."/>
            <person name="Li M."/>
        </authorList>
    </citation>
    <scope>NUCLEOTIDE SEQUENCE [LARGE SCALE GENOMIC DNA]</scope>
    <source>
        <strain evidence="9">SpSt-289</strain>
    </source>
</reference>
<dbReference type="InterPro" id="IPR000515">
    <property type="entry name" value="MetI-like"/>
</dbReference>
<dbReference type="Pfam" id="PF00528">
    <property type="entry name" value="BPD_transp_1"/>
    <property type="match status" value="1"/>
</dbReference>
<dbReference type="PANTHER" id="PTHR30465:SF43">
    <property type="entry name" value="OLIGOPEPTIDE ABC TRANSPORTER, PERMEASE PROTEIN"/>
    <property type="match status" value="1"/>
</dbReference>
<feature type="transmembrane region" description="Helical" evidence="7">
    <location>
        <begin position="277"/>
        <end position="298"/>
    </location>
</feature>
<dbReference type="InterPro" id="IPR045621">
    <property type="entry name" value="BPD_transp_1_N"/>
</dbReference>
<evidence type="ECO:0000256" key="5">
    <source>
        <dbReference type="ARBA" id="ARBA00022989"/>
    </source>
</evidence>
<dbReference type="PANTHER" id="PTHR30465">
    <property type="entry name" value="INNER MEMBRANE ABC TRANSPORTER"/>
    <property type="match status" value="1"/>
</dbReference>
<keyword evidence="6 7" id="KW-0472">Membrane</keyword>
<organism evidence="9">
    <name type="scientific">Caldilinea aerophila</name>
    <dbReference type="NCBI Taxonomy" id="133453"/>
    <lineage>
        <taxon>Bacteria</taxon>
        <taxon>Bacillati</taxon>
        <taxon>Chloroflexota</taxon>
        <taxon>Caldilineae</taxon>
        <taxon>Caldilineales</taxon>
        <taxon>Caldilineaceae</taxon>
        <taxon>Caldilinea</taxon>
    </lineage>
</organism>
<name>A0A7C1FGP7_9CHLR</name>
<evidence type="ECO:0000256" key="6">
    <source>
        <dbReference type="ARBA" id="ARBA00023136"/>
    </source>
</evidence>
<evidence type="ECO:0000256" key="4">
    <source>
        <dbReference type="ARBA" id="ARBA00022692"/>
    </source>
</evidence>
<evidence type="ECO:0000259" key="8">
    <source>
        <dbReference type="PROSITE" id="PS50928"/>
    </source>
</evidence>
<dbReference type="Gene3D" id="1.10.3720.10">
    <property type="entry name" value="MetI-like"/>
    <property type="match status" value="1"/>
</dbReference>
<evidence type="ECO:0000256" key="3">
    <source>
        <dbReference type="ARBA" id="ARBA00022475"/>
    </source>
</evidence>
<proteinExistence type="inferred from homology"/>
<dbReference type="InterPro" id="IPR035906">
    <property type="entry name" value="MetI-like_sf"/>
</dbReference>
<evidence type="ECO:0000256" key="7">
    <source>
        <dbReference type="RuleBase" id="RU363032"/>
    </source>
</evidence>
<keyword evidence="2 7" id="KW-0813">Transport</keyword>
<feature type="domain" description="ABC transmembrane type-1" evidence="8">
    <location>
        <begin position="105"/>
        <end position="322"/>
    </location>
</feature>
<dbReference type="AlphaFoldDB" id="A0A7C1FGP7"/>